<accession>A0A2P8G266</accession>
<feature type="domain" description="YCII-related" evidence="2">
    <location>
        <begin position="15"/>
        <end position="103"/>
    </location>
</feature>
<comment type="caution">
    <text evidence="3">The sequence shown here is derived from an EMBL/GenBank/DDBJ whole genome shotgun (WGS) entry which is preliminary data.</text>
</comment>
<evidence type="ECO:0000256" key="1">
    <source>
        <dbReference type="ARBA" id="ARBA00007689"/>
    </source>
</evidence>
<evidence type="ECO:0000259" key="2">
    <source>
        <dbReference type="Pfam" id="PF03795"/>
    </source>
</evidence>
<dbReference type="Pfam" id="PF03795">
    <property type="entry name" value="YCII"/>
    <property type="match status" value="1"/>
</dbReference>
<gene>
    <name evidence="3" type="ORF">CLV60_107316</name>
</gene>
<name>A0A2P8G266_9BACT</name>
<organism evidence="3 4">
    <name type="scientific">Dyadobacter jiangsuensis</name>
    <dbReference type="NCBI Taxonomy" id="1591085"/>
    <lineage>
        <taxon>Bacteria</taxon>
        <taxon>Pseudomonadati</taxon>
        <taxon>Bacteroidota</taxon>
        <taxon>Cytophagia</taxon>
        <taxon>Cytophagales</taxon>
        <taxon>Spirosomataceae</taxon>
        <taxon>Dyadobacter</taxon>
    </lineage>
</organism>
<evidence type="ECO:0000313" key="3">
    <source>
        <dbReference type="EMBL" id="PSL28051.1"/>
    </source>
</evidence>
<dbReference type="RefSeq" id="WP_106596512.1">
    <property type="nucleotide sequence ID" value="NZ_PYAS01000007.1"/>
</dbReference>
<keyword evidence="4" id="KW-1185">Reference proteome</keyword>
<evidence type="ECO:0000313" key="4">
    <source>
        <dbReference type="Proteomes" id="UP000241964"/>
    </source>
</evidence>
<dbReference type="InterPro" id="IPR005545">
    <property type="entry name" value="YCII"/>
</dbReference>
<reference evidence="3 4" key="1">
    <citation type="submission" date="2018-03" db="EMBL/GenBank/DDBJ databases">
        <title>Genomic Encyclopedia of Archaeal and Bacterial Type Strains, Phase II (KMG-II): from individual species to whole genera.</title>
        <authorList>
            <person name="Goeker M."/>
        </authorList>
    </citation>
    <scope>NUCLEOTIDE SEQUENCE [LARGE SCALE GENOMIC DNA]</scope>
    <source>
        <strain evidence="3 4">DSM 29057</strain>
    </source>
</reference>
<dbReference type="SUPFAM" id="SSF54909">
    <property type="entry name" value="Dimeric alpha+beta barrel"/>
    <property type="match status" value="1"/>
</dbReference>
<dbReference type="OrthoDB" id="7782105at2"/>
<proteinExistence type="inferred from homology"/>
<dbReference type="AlphaFoldDB" id="A0A2P8G266"/>
<sequence>MDEFLLVFRADFTNKENQPSPEQLQAHFEKWHAWYDKMNAEGRIVVRRRWDREGLVVNAQKTVLNGPYAEIKETIGGAVIIRATDYDEAAELAKTVPILEFGGNVEIRKAL</sequence>
<comment type="similarity">
    <text evidence="1">Belongs to the YciI family.</text>
</comment>
<dbReference type="InterPro" id="IPR011008">
    <property type="entry name" value="Dimeric_a/b-barrel"/>
</dbReference>
<dbReference type="EMBL" id="PYAS01000007">
    <property type="protein sequence ID" value="PSL28051.1"/>
    <property type="molecule type" value="Genomic_DNA"/>
</dbReference>
<dbReference type="Gene3D" id="3.30.70.1060">
    <property type="entry name" value="Dimeric alpha+beta barrel"/>
    <property type="match status" value="1"/>
</dbReference>
<dbReference type="Proteomes" id="UP000241964">
    <property type="component" value="Unassembled WGS sequence"/>
</dbReference>
<protein>
    <recommendedName>
        <fullName evidence="2">YCII-related domain-containing protein</fullName>
    </recommendedName>
</protein>